<keyword evidence="6 10" id="KW-1133">Transmembrane helix</keyword>
<dbReference type="PANTHER" id="PTHR12428:SF65">
    <property type="entry name" value="CYTOCHROME C OXIDASE ASSEMBLY PROTEIN COX18, MITOCHONDRIAL"/>
    <property type="match status" value="1"/>
</dbReference>
<dbReference type="InterPro" id="IPR001708">
    <property type="entry name" value="YidC/ALB3/OXA1/COX18"/>
</dbReference>
<keyword evidence="7 10" id="KW-0472">Membrane</keyword>
<protein>
    <recommendedName>
        <fullName evidence="11">Membrane insertase YidC/Oxa/ALB C-terminal domain-containing protein</fullName>
    </recommendedName>
</protein>
<dbReference type="InterPro" id="IPR028055">
    <property type="entry name" value="YidC/Oxa/ALB_C"/>
</dbReference>
<feature type="transmembrane region" description="Helical" evidence="10">
    <location>
        <begin position="17"/>
        <end position="40"/>
    </location>
</feature>
<evidence type="ECO:0000256" key="5">
    <source>
        <dbReference type="ARBA" id="ARBA00022927"/>
    </source>
</evidence>
<accession>A0A1G2MJM3</accession>
<evidence type="ECO:0000256" key="9">
    <source>
        <dbReference type="RuleBase" id="RU003945"/>
    </source>
</evidence>
<dbReference type="STRING" id="1802306.A3C72_02945"/>
<keyword evidence="5" id="KW-0653">Protein transport</keyword>
<gene>
    <name evidence="12" type="ORF">A3C72_02945</name>
</gene>
<evidence type="ECO:0000313" key="13">
    <source>
        <dbReference type="Proteomes" id="UP000177130"/>
    </source>
</evidence>
<sequence length="257" mass="29014">MIGFFHDTLYQPLYNGLIFLIDVIPGADVGIAVLVLTLIVKLAMLPLSEKAVATQLTMKQYEPELNNIKTKFKDNKEAQAQAVLEFYRKNKINPLASLLVILIQIPIILSLYYVFYKGGLPEVNTDLLYSFVSKPEEVNMHFLGLIDIGQKSAFLAVLVGVTQFIQMRLAIPALPPREKKDGAPSLKDEMARSLNMQMRYIMPLFVAFIAFTISGAVGLYWTTSNLFAIAQELYLRKKFAFQRAEIENNKKLAKDSK</sequence>
<reference evidence="12 13" key="1">
    <citation type="journal article" date="2016" name="Nat. Commun.">
        <title>Thousands of microbial genomes shed light on interconnected biogeochemical processes in an aquifer system.</title>
        <authorList>
            <person name="Anantharaman K."/>
            <person name="Brown C.T."/>
            <person name="Hug L.A."/>
            <person name="Sharon I."/>
            <person name="Castelle C.J."/>
            <person name="Probst A.J."/>
            <person name="Thomas B.C."/>
            <person name="Singh A."/>
            <person name="Wilkins M.J."/>
            <person name="Karaoz U."/>
            <person name="Brodie E.L."/>
            <person name="Williams K.H."/>
            <person name="Hubbard S.S."/>
            <person name="Banfield J.F."/>
        </authorList>
    </citation>
    <scope>NUCLEOTIDE SEQUENCE [LARGE SCALE GENOMIC DNA]</scope>
</reference>
<evidence type="ECO:0000256" key="6">
    <source>
        <dbReference type="ARBA" id="ARBA00022989"/>
    </source>
</evidence>
<dbReference type="GO" id="GO:0015031">
    <property type="term" value="P:protein transport"/>
    <property type="evidence" value="ECO:0007669"/>
    <property type="project" value="UniProtKB-KW"/>
</dbReference>
<comment type="subcellular location">
    <subcellularLocation>
        <location evidence="1">Cell membrane</location>
        <topology evidence="1">Multi-pass membrane protein</topology>
    </subcellularLocation>
    <subcellularLocation>
        <location evidence="9">Membrane</location>
        <topology evidence="9">Multi-pass membrane protein</topology>
    </subcellularLocation>
</comment>
<name>A0A1G2MJM3_9BACT</name>
<dbReference type="AlphaFoldDB" id="A0A1G2MJM3"/>
<proteinExistence type="inferred from homology"/>
<organism evidence="12 13">
    <name type="scientific">Candidatus Taylorbacteria bacterium RIFCSPHIGHO2_02_FULL_43_32b</name>
    <dbReference type="NCBI Taxonomy" id="1802306"/>
    <lineage>
        <taxon>Bacteria</taxon>
        <taxon>Candidatus Tayloriibacteriota</taxon>
    </lineage>
</organism>
<evidence type="ECO:0000259" key="11">
    <source>
        <dbReference type="Pfam" id="PF02096"/>
    </source>
</evidence>
<dbReference type="CDD" id="cd20070">
    <property type="entry name" value="5TM_YidC_Alb3"/>
    <property type="match status" value="1"/>
</dbReference>
<evidence type="ECO:0000256" key="4">
    <source>
        <dbReference type="ARBA" id="ARBA00022692"/>
    </source>
</evidence>
<comment type="caution">
    <text evidence="12">The sequence shown here is derived from an EMBL/GenBank/DDBJ whole genome shotgun (WGS) entry which is preliminary data.</text>
</comment>
<evidence type="ECO:0000256" key="2">
    <source>
        <dbReference type="ARBA" id="ARBA00022448"/>
    </source>
</evidence>
<dbReference type="InterPro" id="IPR047196">
    <property type="entry name" value="YidC_ALB_C"/>
</dbReference>
<keyword evidence="2" id="KW-0813">Transport</keyword>
<dbReference type="Pfam" id="PF02096">
    <property type="entry name" value="60KD_IMP"/>
    <property type="match status" value="1"/>
</dbReference>
<evidence type="ECO:0000256" key="7">
    <source>
        <dbReference type="ARBA" id="ARBA00023136"/>
    </source>
</evidence>
<feature type="transmembrane region" description="Helical" evidence="10">
    <location>
        <begin position="95"/>
        <end position="115"/>
    </location>
</feature>
<dbReference type="GO" id="GO:0051205">
    <property type="term" value="P:protein insertion into membrane"/>
    <property type="evidence" value="ECO:0007669"/>
    <property type="project" value="TreeGrafter"/>
</dbReference>
<keyword evidence="4 9" id="KW-0812">Transmembrane</keyword>
<evidence type="ECO:0000256" key="10">
    <source>
        <dbReference type="SAM" id="Phobius"/>
    </source>
</evidence>
<dbReference type="Proteomes" id="UP000177130">
    <property type="component" value="Unassembled WGS sequence"/>
</dbReference>
<comment type="similarity">
    <text evidence="9">Belongs to the OXA1/ALB3/YidC family.</text>
</comment>
<evidence type="ECO:0000256" key="1">
    <source>
        <dbReference type="ARBA" id="ARBA00004651"/>
    </source>
</evidence>
<keyword evidence="3" id="KW-1003">Cell membrane</keyword>
<keyword evidence="8" id="KW-0143">Chaperone</keyword>
<dbReference type="NCBIfam" id="TIGR03592">
    <property type="entry name" value="yidC_oxa1_cterm"/>
    <property type="match status" value="1"/>
</dbReference>
<evidence type="ECO:0000256" key="8">
    <source>
        <dbReference type="ARBA" id="ARBA00023186"/>
    </source>
</evidence>
<dbReference type="GO" id="GO:0032977">
    <property type="term" value="F:membrane insertase activity"/>
    <property type="evidence" value="ECO:0007669"/>
    <property type="project" value="InterPro"/>
</dbReference>
<evidence type="ECO:0000256" key="3">
    <source>
        <dbReference type="ARBA" id="ARBA00022475"/>
    </source>
</evidence>
<feature type="transmembrane region" description="Helical" evidence="10">
    <location>
        <begin position="200"/>
        <end position="221"/>
    </location>
</feature>
<dbReference type="GO" id="GO:0005886">
    <property type="term" value="C:plasma membrane"/>
    <property type="evidence" value="ECO:0007669"/>
    <property type="project" value="UniProtKB-SubCell"/>
</dbReference>
<evidence type="ECO:0000313" key="12">
    <source>
        <dbReference type="EMBL" id="OHA24067.1"/>
    </source>
</evidence>
<feature type="domain" description="Membrane insertase YidC/Oxa/ALB C-terminal" evidence="11">
    <location>
        <begin position="30"/>
        <end position="237"/>
    </location>
</feature>
<dbReference type="PANTHER" id="PTHR12428">
    <property type="entry name" value="OXA1"/>
    <property type="match status" value="1"/>
</dbReference>
<dbReference type="EMBL" id="MHRK01000019">
    <property type="protein sequence ID" value="OHA24067.1"/>
    <property type="molecule type" value="Genomic_DNA"/>
</dbReference>